<dbReference type="InterPro" id="IPR043504">
    <property type="entry name" value="Peptidase_S1_PA_chymotrypsin"/>
</dbReference>
<dbReference type="PANTHER" id="PTHR15462:SF19">
    <property type="entry name" value="PEPTIDASE S1 DOMAIN-CONTAINING PROTEIN"/>
    <property type="match status" value="1"/>
</dbReference>
<keyword evidence="5" id="KW-1185">Reference proteome</keyword>
<feature type="chain" id="PRO_5046209474" evidence="3">
    <location>
        <begin position="35"/>
        <end position="317"/>
    </location>
</feature>
<feature type="region of interest" description="Disordered" evidence="2">
    <location>
        <begin position="69"/>
        <end position="100"/>
    </location>
</feature>
<dbReference type="PANTHER" id="PTHR15462">
    <property type="entry name" value="SERINE PROTEASE"/>
    <property type="match status" value="1"/>
</dbReference>
<evidence type="ECO:0000256" key="3">
    <source>
        <dbReference type="SAM" id="SignalP"/>
    </source>
</evidence>
<dbReference type="Proteomes" id="UP000265355">
    <property type="component" value="Unassembled WGS sequence"/>
</dbReference>
<proteinExistence type="predicted"/>
<dbReference type="Gene3D" id="2.40.10.10">
    <property type="entry name" value="Trypsin-like serine proteases"/>
    <property type="match status" value="2"/>
</dbReference>
<keyword evidence="4" id="KW-0645">Protease</keyword>
<keyword evidence="4" id="KW-0378">Hydrolase</keyword>
<protein>
    <submittedName>
        <fullName evidence="4">Serine protease</fullName>
    </submittedName>
</protein>
<dbReference type="PROSITE" id="PS51318">
    <property type="entry name" value="TAT"/>
    <property type="match status" value="1"/>
</dbReference>
<evidence type="ECO:0000313" key="5">
    <source>
        <dbReference type="Proteomes" id="UP000265355"/>
    </source>
</evidence>
<comment type="caution">
    <text evidence="4">The sequence shown here is derived from an EMBL/GenBank/DDBJ whole genome shotgun (WGS) entry which is preliminary data.</text>
</comment>
<dbReference type="InterPro" id="IPR050966">
    <property type="entry name" value="Glutamyl_endopeptidase"/>
</dbReference>
<organism evidence="4 5">
    <name type="scientific">Clavibacter californiensis</name>
    <dbReference type="NCBI Taxonomy" id="1401995"/>
    <lineage>
        <taxon>Bacteria</taxon>
        <taxon>Bacillati</taxon>
        <taxon>Actinomycetota</taxon>
        <taxon>Actinomycetes</taxon>
        <taxon>Micrococcales</taxon>
        <taxon>Microbacteriaceae</taxon>
        <taxon>Clavibacter</taxon>
    </lineage>
</organism>
<sequence>MPRRPTITHRSTIAAAAAVCLGAALLGSAAPASAADADAPASAPASFVPVAAPAAPASDEVSYWTPERRAAATEDDGPGDATAASGSEVATSDAARTVDHAEQIEPVSHIGRIYYVQEGYGHWCSANVVASANGSTIATAGHCVTMDQTFSSQMVFYPAYESGGSPYGGWPVVGGNVTSGWYEGNNADQAEDTAFMAVARDGEGATVQSVVGASPVLFDQPATQVFSAFGYPAVGRFDGEHLDRCTGSGTAQGTAQILIACDMTGGVSGGPILAGDGSGGAQFANVAERDDTGTHNLGPLWQASAHSAYDLTAAIAT</sequence>
<dbReference type="GO" id="GO:0006508">
    <property type="term" value="P:proteolysis"/>
    <property type="evidence" value="ECO:0007669"/>
    <property type="project" value="UniProtKB-KW"/>
</dbReference>
<evidence type="ECO:0000313" key="4">
    <source>
        <dbReference type="EMBL" id="RII92974.1"/>
    </source>
</evidence>
<accession>A0ABX9NB54</accession>
<dbReference type="GO" id="GO:0008233">
    <property type="term" value="F:peptidase activity"/>
    <property type="evidence" value="ECO:0007669"/>
    <property type="project" value="UniProtKB-KW"/>
</dbReference>
<gene>
    <name evidence="4" type="ORF">DZF98_05635</name>
</gene>
<keyword evidence="1 3" id="KW-0732">Signal</keyword>
<evidence type="ECO:0000256" key="2">
    <source>
        <dbReference type="SAM" id="MobiDB-lite"/>
    </source>
</evidence>
<reference evidence="4 5" key="1">
    <citation type="submission" date="2018-08" db="EMBL/GenBank/DDBJ databases">
        <title>Genome Sequence of Clavibacter michiganensis Subspecies type strains, and the Atypical Peach-Colored Strains Isolated from Tomato.</title>
        <authorList>
            <person name="Osdaghi E."/>
            <person name="Portier P."/>
            <person name="Briand M."/>
            <person name="Jacques M.-A."/>
        </authorList>
    </citation>
    <scope>NUCLEOTIDE SEQUENCE [LARGE SCALE GENOMIC DNA]</scope>
    <source>
        <strain evidence="4 5">CFBP 8216</strain>
    </source>
</reference>
<dbReference type="EMBL" id="QWEE01000058">
    <property type="protein sequence ID" value="RII92974.1"/>
    <property type="molecule type" value="Genomic_DNA"/>
</dbReference>
<dbReference type="InterPro" id="IPR006311">
    <property type="entry name" value="TAT_signal"/>
</dbReference>
<dbReference type="InterPro" id="IPR009003">
    <property type="entry name" value="Peptidase_S1_PA"/>
</dbReference>
<feature type="signal peptide" evidence="3">
    <location>
        <begin position="1"/>
        <end position="34"/>
    </location>
</feature>
<dbReference type="RefSeq" id="WP_119372751.1">
    <property type="nucleotide sequence ID" value="NZ_CP040792.1"/>
</dbReference>
<dbReference type="SUPFAM" id="SSF50494">
    <property type="entry name" value="Trypsin-like serine proteases"/>
    <property type="match status" value="1"/>
</dbReference>
<evidence type="ECO:0000256" key="1">
    <source>
        <dbReference type="ARBA" id="ARBA00022729"/>
    </source>
</evidence>
<name>A0ABX9NB54_9MICO</name>